<proteinExistence type="predicted"/>
<evidence type="ECO:0000313" key="3">
    <source>
        <dbReference type="EMBL" id="KAH0563739.1"/>
    </source>
</evidence>
<dbReference type="AlphaFoldDB" id="A0AAV7J1F1"/>
<feature type="compositionally biased region" description="Basic residues" evidence="1">
    <location>
        <begin position="141"/>
        <end position="150"/>
    </location>
</feature>
<gene>
    <name evidence="3" type="ORF">KQX54_005389</name>
</gene>
<dbReference type="EMBL" id="JAHXZJ010000002">
    <property type="protein sequence ID" value="KAH0563739.1"/>
    <property type="molecule type" value="Genomic_DNA"/>
</dbReference>
<protein>
    <recommendedName>
        <fullName evidence="2">MULE transposase domain-containing protein</fullName>
    </recommendedName>
</protein>
<evidence type="ECO:0000256" key="1">
    <source>
        <dbReference type="SAM" id="MobiDB-lite"/>
    </source>
</evidence>
<evidence type="ECO:0000313" key="4">
    <source>
        <dbReference type="Proteomes" id="UP000826195"/>
    </source>
</evidence>
<comment type="caution">
    <text evidence="3">The sequence shown here is derived from an EMBL/GenBank/DDBJ whole genome shotgun (WGS) entry which is preliminary data.</text>
</comment>
<keyword evidence="4" id="KW-1185">Reference proteome</keyword>
<name>A0AAV7J1F1_COTGL</name>
<dbReference type="Proteomes" id="UP000826195">
    <property type="component" value="Unassembled WGS sequence"/>
</dbReference>
<feature type="domain" description="MULE transposase" evidence="2">
    <location>
        <begin position="217"/>
        <end position="312"/>
    </location>
</feature>
<dbReference type="InterPro" id="IPR018289">
    <property type="entry name" value="MULE_transposase_dom"/>
</dbReference>
<reference evidence="3 4" key="1">
    <citation type="journal article" date="2021" name="J. Hered.">
        <title>A chromosome-level genome assembly of the parasitoid wasp, Cotesia glomerata (Hymenoptera: Braconidae).</title>
        <authorList>
            <person name="Pinto B.J."/>
            <person name="Weis J.J."/>
            <person name="Gamble T."/>
            <person name="Ode P.J."/>
            <person name="Paul R."/>
            <person name="Zaspel J.M."/>
        </authorList>
    </citation>
    <scope>NUCLEOTIDE SEQUENCE [LARGE SCALE GENOMIC DNA]</scope>
    <source>
        <strain evidence="3">CgM1</strain>
    </source>
</reference>
<accession>A0AAV7J1F1</accession>
<evidence type="ECO:0000259" key="2">
    <source>
        <dbReference type="Pfam" id="PF10551"/>
    </source>
</evidence>
<sequence>MSSTNKKKKKSKEVDDETKGKLRALFVGEKKIINGFPFNINDYCYRDGKPVALLECKHRRRPNDGDIKCPAKSTLDLEGNIGDVKNSHNHRKNETLKEERAFHDDLKEASSASGEDLHKVFNAVRRRSDNIPPVAFGNKRSSMHRARSKVHPPYPKNLTDYANTLTEEKWKNYFKYKHGKLQTQKVGSGRDVSVMFYDPDFMEKLLENAEKGKLEFCFDATFNITPTRMKLRQFLTIMIYKGNHAIPFMYALMESKSTKAYQEILKQLCLLFPKIKELDPIFHLDFELASRNAILDIIPTATIQPCLFHFLQVRIVC</sequence>
<feature type="region of interest" description="Disordered" evidence="1">
    <location>
        <begin position="132"/>
        <end position="155"/>
    </location>
</feature>
<dbReference type="Pfam" id="PF10551">
    <property type="entry name" value="MULE"/>
    <property type="match status" value="1"/>
</dbReference>
<organism evidence="3 4">
    <name type="scientific">Cotesia glomerata</name>
    <name type="common">Lepidopteran parasitic wasp</name>
    <name type="synonym">Apanteles glomeratus</name>
    <dbReference type="NCBI Taxonomy" id="32391"/>
    <lineage>
        <taxon>Eukaryota</taxon>
        <taxon>Metazoa</taxon>
        <taxon>Ecdysozoa</taxon>
        <taxon>Arthropoda</taxon>
        <taxon>Hexapoda</taxon>
        <taxon>Insecta</taxon>
        <taxon>Pterygota</taxon>
        <taxon>Neoptera</taxon>
        <taxon>Endopterygota</taxon>
        <taxon>Hymenoptera</taxon>
        <taxon>Apocrita</taxon>
        <taxon>Ichneumonoidea</taxon>
        <taxon>Braconidae</taxon>
        <taxon>Microgastrinae</taxon>
        <taxon>Cotesia</taxon>
    </lineage>
</organism>